<accession>A0A504U4A3</accession>
<dbReference type="AlphaFoldDB" id="A0A504U4A3"/>
<reference evidence="1 2" key="1">
    <citation type="submission" date="2019-06" db="EMBL/GenBank/DDBJ databases">
        <title>Rhizobium sp. CL12 isolated from roots of soybean.</title>
        <authorList>
            <person name="Wang C."/>
        </authorList>
    </citation>
    <scope>NUCLEOTIDE SEQUENCE [LARGE SCALE GENOMIC DNA]</scope>
    <source>
        <strain evidence="1 2">CL12</strain>
    </source>
</reference>
<proteinExistence type="predicted"/>
<name>A0A504U4A3_9HYPH</name>
<gene>
    <name evidence="1" type="ORF">FJQ55_02600</name>
</gene>
<comment type="caution">
    <text evidence="1">The sequence shown here is derived from an EMBL/GenBank/DDBJ whole genome shotgun (WGS) entry which is preliminary data.</text>
</comment>
<evidence type="ECO:0000313" key="2">
    <source>
        <dbReference type="Proteomes" id="UP000316429"/>
    </source>
</evidence>
<dbReference type="RefSeq" id="WP_140826166.1">
    <property type="nucleotide sequence ID" value="NZ_VFYP01000001.1"/>
</dbReference>
<dbReference type="Proteomes" id="UP000316429">
    <property type="component" value="Unassembled WGS sequence"/>
</dbReference>
<organism evidence="1 2">
    <name type="scientific">Rhizobium glycinendophyticum</name>
    <dbReference type="NCBI Taxonomy" id="2589807"/>
    <lineage>
        <taxon>Bacteria</taxon>
        <taxon>Pseudomonadati</taxon>
        <taxon>Pseudomonadota</taxon>
        <taxon>Alphaproteobacteria</taxon>
        <taxon>Hyphomicrobiales</taxon>
        <taxon>Rhizobiaceae</taxon>
        <taxon>Rhizobium/Agrobacterium group</taxon>
        <taxon>Rhizobium</taxon>
    </lineage>
</organism>
<dbReference type="OrthoDB" id="8404201at2"/>
<evidence type="ECO:0000313" key="1">
    <source>
        <dbReference type="EMBL" id="TPP09788.1"/>
    </source>
</evidence>
<keyword evidence="2" id="KW-1185">Reference proteome</keyword>
<dbReference type="EMBL" id="VFYP01000001">
    <property type="protein sequence ID" value="TPP09788.1"/>
    <property type="molecule type" value="Genomic_DNA"/>
</dbReference>
<sequence>MDGMYLIFFEGSAGNGAATLTFSNGLVFGFDEAGGIYDGTYRPSATPGAMDVVVNVQMKANQFTVAGGVSHPFDWSMQVVAVVPIGVEETTIIANTNLGQPVRAKVKYMRRLPHAA</sequence>
<protein>
    <submittedName>
        <fullName evidence="1">Uncharacterized protein</fullName>
    </submittedName>
</protein>